<feature type="compositionally biased region" description="Gly residues" evidence="1">
    <location>
        <begin position="94"/>
        <end position="107"/>
    </location>
</feature>
<feature type="compositionally biased region" description="Acidic residues" evidence="1">
    <location>
        <begin position="1192"/>
        <end position="1208"/>
    </location>
</feature>
<feature type="compositionally biased region" description="Low complexity" evidence="1">
    <location>
        <begin position="249"/>
        <end position="262"/>
    </location>
</feature>
<sequence length="1229" mass="127299">MSCAVCNMPLALARERGRADLITVFIDCVELGHQPSAMEVVTWWSRLDEAGAAWSREDSTRAARLLSLCKAYVPSAQMVDMGRLPALRLRGRPGSAGDGTEPGGGGEPRQQREGPGGGLTAAPAALPGLPPTSPLLALFRRAGGVAGADADGGGSKPCRSHRAKPVAAAAADGAAAATAAVSAGPFAAAGGRPPPLGLLWRTGCMRRVTSRRRRPRRKRRQPSTSNLRRSSRRLRARRRPSRRQGGFHAAAATAAAGPSAEAPSEDLDAAELAETGERPSGPVEDAVAAGEALAASGFLGPEDDPRLGQAAEEAEGWAEEEDGGGHFGYGGAEEAEEGHEGGSEGEGEGEGGVGGEEGLGGGRRALAPRALSLLRRLRAAFARRTQQRRQQAEAKAAAAAAAAERRMAPAGPEEAEAEGAASGAASVETDVEEAKEEDGVVVLGVDEVVGGGVRRLDACRAFAELLVLHSRGNSLAADEGGRILYKAVNDELMQAKHLDELIDAYKSNSSMIDVIALSTTWMRLGKLGVSGSSRYFVVDERALTLVRGSLLSKTLARVPDMTVRQVSNVLWAMGKLRFKLAEEKNGPYLAEQTEERVLDLLRKLKGPNGGFRSVIDGPQLWLGLGMCQYEWSTTLLRELLTLTLAEMSKGSRKAGWGGIAGRKAGAGGAGGGKAGEGVVEVEGAGAARQAGPRRTPVEAVVIVLSGAPQRESREAAELYARRNDVGVSVVDKSINEDIQQAKNIAELGTVFLRNEASIKLARLGGSGRSAPPNPAAVAFARQRLLSKTLARVPDMGMRQLANVLWAMGKLRMRLVDEKHGPLLAEHIEERIMELLDKEGGFQQVSHGTQLWLGLGLRQFNWSGALLSKLAGFTAAEVERTDRGHQPSAAEVQQWYGRLEQIGCRWSSEDFTRAARMFSMCQAFTPTPEQLERVVQEAEATTVSMHTRRLLSCGCVTGLSLAAAAKPRQQREGPAGGLTAAPGALLGLLPTSPLLALFHRAGVAAGADADGGCSRPHRRHRANPAAAAAADTAAAATATVSAGPSAAAGGPPAATGAALANGLHAEGGEPSAPSAAEAASAFDLQFETQPPKAEAETETEPTAGGFHATATATAAAGPAAGAPSEDLDTFELPETGEQPSGPVEDAVAAGEALAASGFLGPEDDPRLGQGAGELEGWGKEEDGGGHFGYGGAEEAEEDHEGASEGEGEGEGGAGSGGAWAGAGGRWHLGL</sequence>
<feature type="region of interest" description="Disordered" evidence="1">
    <location>
        <begin position="1006"/>
        <end position="1027"/>
    </location>
</feature>
<feature type="compositionally biased region" description="Acidic residues" evidence="1">
    <location>
        <begin position="333"/>
        <end position="349"/>
    </location>
</feature>
<feature type="compositionally biased region" description="Low complexity" evidence="1">
    <location>
        <begin position="1112"/>
        <end position="1122"/>
    </location>
</feature>
<feature type="compositionally biased region" description="Basic residues" evidence="1">
    <location>
        <begin position="208"/>
        <end position="221"/>
    </location>
</feature>
<feature type="region of interest" description="Disordered" evidence="1">
    <location>
        <begin position="384"/>
        <end position="432"/>
    </location>
</feature>
<feature type="compositionally biased region" description="Acidic residues" evidence="1">
    <location>
        <begin position="312"/>
        <end position="322"/>
    </location>
</feature>
<keyword evidence="3" id="KW-1185">Reference proteome</keyword>
<evidence type="ECO:0000313" key="2">
    <source>
        <dbReference type="EMBL" id="KAG2498708.1"/>
    </source>
</evidence>
<feature type="region of interest" description="Disordered" evidence="1">
    <location>
        <begin position="88"/>
        <end position="127"/>
    </location>
</feature>
<protein>
    <submittedName>
        <fullName evidence="2">Uncharacterized protein</fullName>
    </submittedName>
</protein>
<feature type="region of interest" description="Disordered" evidence="1">
    <location>
        <begin position="297"/>
        <end position="362"/>
    </location>
</feature>
<dbReference type="EMBL" id="JAEHOE010000009">
    <property type="protein sequence ID" value="KAG2498708.1"/>
    <property type="molecule type" value="Genomic_DNA"/>
</dbReference>
<evidence type="ECO:0000313" key="3">
    <source>
        <dbReference type="Proteomes" id="UP000612055"/>
    </source>
</evidence>
<feature type="compositionally biased region" description="Gly residues" evidence="1">
    <location>
        <begin position="1209"/>
        <end position="1229"/>
    </location>
</feature>
<name>A0A835Y9U4_9CHLO</name>
<proteinExistence type="predicted"/>
<evidence type="ECO:0000256" key="1">
    <source>
        <dbReference type="SAM" id="MobiDB-lite"/>
    </source>
</evidence>
<feature type="region of interest" description="Disordered" evidence="1">
    <location>
        <begin position="1112"/>
        <end position="1143"/>
    </location>
</feature>
<gene>
    <name evidence="2" type="ORF">HYH03_003448</name>
</gene>
<dbReference type="Proteomes" id="UP000612055">
    <property type="component" value="Unassembled WGS sequence"/>
</dbReference>
<dbReference type="AlphaFoldDB" id="A0A835Y9U4"/>
<accession>A0A835Y9U4</accession>
<comment type="caution">
    <text evidence="2">The sequence shown here is derived from an EMBL/GenBank/DDBJ whole genome shotgun (WGS) entry which is preliminary data.</text>
</comment>
<feature type="compositionally biased region" description="Gly residues" evidence="1">
    <location>
        <begin position="350"/>
        <end position="362"/>
    </location>
</feature>
<feature type="region of interest" description="Disordered" evidence="1">
    <location>
        <begin position="1156"/>
        <end position="1229"/>
    </location>
</feature>
<feature type="region of interest" description="Disordered" evidence="1">
    <location>
        <begin position="207"/>
        <end position="284"/>
    </location>
</feature>
<dbReference type="OrthoDB" id="549599at2759"/>
<organism evidence="2 3">
    <name type="scientific">Edaphochlamys debaryana</name>
    <dbReference type="NCBI Taxonomy" id="47281"/>
    <lineage>
        <taxon>Eukaryota</taxon>
        <taxon>Viridiplantae</taxon>
        <taxon>Chlorophyta</taxon>
        <taxon>core chlorophytes</taxon>
        <taxon>Chlorophyceae</taxon>
        <taxon>CS clade</taxon>
        <taxon>Chlamydomonadales</taxon>
        <taxon>Chlamydomonadales incertae sedis</taxon>
        <taxon>Edaphochlamys</taxon>
    </lineage>
</organism>
<feature type="compositionally biased region" description="Low complexity" evidence="1">
    <location>
        <begin position="393"/>
        <end position="425"/>
    </location>
</feature>
<feature type="compositionally biased region" description="Basic residues" evidence="1">
    <location>
        <begin position="229"/>
        <end position="242"/>
    </location>
</feature>
<reference evidence="2" key="1">
    <citation type="journal article" date="2020" name="bioRxiv">
        <title>Comparative genomics of Chlamydomonas.</title>
        <authorList>
            <person name="Craig R.J."/>
            <person name="Hasan A.R."/>
            <person name="Ness R.W."/>
            <person name="Keightley P.D."/>
        </authorList>
    </citation>
    <scope>NUCLEOTIDE SEQUENCE</scope>
    <source>
        <strain evidence="2">CCAP 11/70</strain>
    </source>
</reference>